<evidence type="ECO:0000313" key="3">
    <source>
        <dbReference type="EMBL" id="KAF0307183.1"/>
    </source>
</evidence>
<feature type="region of interest" description="Disordered" evidence="1">
    <location>
        <begin position="76"/>
        <end position="103"/>
    </location>
</feature>
<dbReference type="EMBL" id="VIIS01000597">
    <property type="protein sequence ID" value="KAF0307183.1"/>
    <property type="molecule type" value="Genomic_DNA"/>
</dbReference>
<feature type="region of interest" description="Disordered" evidence="1">
    <location>
        <begin position="116"/>
        <end position="193"/>
    </location>
</feature>
<dbReference type="OrthoDB" id="202825at2759"/>
<evidence type="ECO:0000256" key="2">
    <source>
        <dbReference type="SAM" id="SignalP"/>
    </source>
</evidence>
<name>A0A6A4WM70_AMPAM</name>
<keyword evidence="2" id="KW-0732">Signal</keyword>
<accession>A0A6A4WM70</accession>
<proteinExistence type="predicted"/>
<reference evidence="3 4" key="1">
    <citation type="submission" date="2019-07" db="EMBL/GenBank/DDBJ databases">
        <title>Draft genome assembly of a fouling barnacle, Amphibalanus amphitrite (Darwin, 1854): The first reference genome for Thecostraca.</title>
        <authorList>
            <person name="Kim W."/>
        </authorList>
    </citation>
    <scope>NUCLEOTIDE SEQUENCE [LARGE SCALE GENOMIC DNA]</scope>
    <source>
        <strain evidence="3">SNU_AA5</strain>
        <tissue evidence="3">Soma without cirri and trophi</tissue>
    </source>
</reference>
<evidence type="ECO:0000256" key="1">
    <source>
        <dbReference type="SAM" id="MobiDB-lite"/>
    </source>
</evidence>
<gene>
    <name evidence="3" type="ORF">FJT64_021430</name>
</gene>
<organism evidence="3 4">
    <name type="scientific">Amphibalanus amphitrite</name>
    <name type="common">Striped barnacle</name>
    <name type="synonym">Balanus amphitrite</name>
    <dbReference type="NCBI Taxonomy" id="1232801"/>
    <lineage>
        <taxon>Eukaryota</taxon>
        <taxon>Metazoa</taxon>
        <taxon>Ecdysozoa</taxon>
        <taxon>Arthropoda</taxon>
        <taxon>Crustacea</taxon>
        <taxon>Multicrustacea</taxon>
        <taxon>Cirripedia</taxon>
        <taxon>Thoracica</taxon>
        <taxon>Thoracicalcarea</taxon>
        <taxon>Balanomorpha</taxon>
        <taxon>Balanoidea</taxon>
        <taxon>Balanidae</taxon>
        <taxon>Amphibalaninae</taxon>
        <taxon>Amphibalanus</taxon>
    </lineage>
</organism>
<feature type="compositionally biased region" description="Low complexity" evidence="1">
    <location>
        <begin position="76"/>
        <end position="95"/>
    </location>
</feature>
<dbReference type="Proteomes" id="UP000440578">
    <property type="component" value="Unassembled WGS sequence"/>
</dbReference>
<protein>
    <submittedName>
        <fullName evidence="3">Uncharacterized protein</fullName>
    </submittedName>
</protein>
<comment type="caution">
    <text evidence="3">The sequence shown here is derived from an EMBL/GenBank/DDBJ whole genome shotgun (WGS) entry which is preliminary data.</text>
</comment>
<evidence type="ECO:0000313" key="4">
    <source>
        <dbReference type="Proteomes" id="UP000440578"/>
    </source>
</evidence>
<feature type="signal peptide" evidence="2">
    <location>
        <begin position="1"/>
        <end position="16"/>
    </location>
</feature>
<sequence>MLLMVIKGLSWCGVGGSSMSASVVTCIGCLQCGATCGQCASRARSELALPAAGIPVCLKPRVPGCSVRLGARAATRPAAAEPSARSAGPRAAPTAKDGKRIRDVCDFGDSAKVPEAVTKRKKDDQPAAAAATLDGPSAEPEMDDRPEAAASNGPTQPPSFLDSDPASVLRNVGVAQPVEREPRTKAKTGSAPA</sequence>
<feature type="chain" id="PRO_5025681375" evidence="2">
    <location>
        <begin position="17"/>
        <end position="193"/>
    </location>
</feature>
<keyword evidence="4" id="KW-1185">Reference proteome</keyword>
<dbReference type="AlphaFoldDB" id="A0A6A4WM70"/>